<sequence>MNLLPYYRSQFIANCIHHESDWSEELLTGEVSHWHRKRDRYDELFQMSIRDQQVWFEYSITIPKKYIRLEQLSGMSARCNEEFMLLTYAMECEQIGGSVLRFMFKARSEIAQKIDFTGANDHCRRQDKVV</sequence>
<dbReference type="AlphaFoldDB" id="E0IF69"/>
<keyword evidence="2" id="KW-1185">Reference proteome</keyword>
<protein>
    <submittedName>
        <fullName evidence="1">Uncharacterized protein</fullName>
    </submittedName>
</protein>
<organism evidence="1 2">
    <name type="scientific">Paenibacillus curdlanolyticus YK9</name>
    <dbReference type="NCBI Taxonomy" id="717606"/>
    <lineage>
        <taxon>Bacteria</taxon>
        <taxon>Bacillati</taxon>
        <taxon>Bacillota</taxon>
        <taxon>Bacilli</taxon>
        <taxon>Bacillales</taxon>
        <taxon>Paenibacillaceae</taxon>
        <taxon>Paenibacillus</taxon>
    </lineage>
</organism>
<name>E0IF69_9BACL</name>
<dbReference type="STRING" id="717606.PaecuDRAFT_4310"/>
<proteinExistence type="predicted"/>
<reference evidence="1 2" key="1">
    <citation type="submission" date="2010-07" db="EMBL/GenBank/DDBJ databases">
        <title>The draft genome of Paenibacillus curdlanolyticus YK9.</title>
        <authorList>
            <consortium name="US DOE Joint Genome Institute (JGI-PGF)"/>
            <person name="Lucas S."/>
            <person name="Copeland A."/>
            <person name="Lapidus A."/>
            <person name="Cheng J.-F."/>
            <person name="Bruce D."/>
            <person name="Goodwin L."/>
            <person name="Pitluck S."/>
            <person name="Land M.L."/>
            <person name="Hauser L."/>
            <person name="Chang Y.-J."/>
            <person name="Jeffries C."/>
            <person name="Anderson I.J."/>
            <person name="Johnson E."/>
            <person name="Loganathan U."/>
            <person name="Mulhopadhyay B."/>
            <person name="Kyrpides N."/>
            <person name="Woyke T.J."/>
        </authorList>
    </citation>
    <scope>NUCLEOTIDE SEQUENCE [LARGE SCALE GENOMIC DNA]</scope>
    <source>
        <strain evidence="1 2">YK9</strain>
    </source>
</reference>
<gene>
    <name evidence="1" type="ORF">PaecuDRAFT_4310</name>
</gene>
<evidence type="ECO:0000313" key="1">
    <source>
        <dbReference type="EMBL" id="EFM08845.1"/>
    </source>
</evidence>
<dbReference type="OrthoDB" id="2595536at2"/>
<accession>E0IF69</accession>
<evidence type="ECO:0000313" key="2">
    <source>
        <dbReference type="Proteomes" id="UP000005387"/>
    </source>
</evidence>
<dbReference type="Proteomes" id="UP000005387">
    <property type="component" value="Unassembled WGS sequence"/>
</dbReference>
<dbReference type="EMBL" id="AEDD01000013">
    <property type="protein sequence ID" value="EFM08845.1"/>
    <property type="molecule type" value="Genomic_DNA"/>
</dbReference>
<dbReference type="RefSeq" id="WP_006040293.1">
    <property type="nucleotide sequence ID" value="NZ_AEDD01000013.1"/>
</dbReference>